<keyword evidence="4 5" id="KW-0479">Metal-binding</keyword>
<feature type="active site" evidence="4">
    <location>
        <position position="187"/>
    </location>
</feature>
<dbReference type="GO" id="GO:0006508">
    <property type="term" value="P:proteolysis"/>
    <property type="evidence" value="ECO:0007669"/>
    <property type="project" value="UniProtKB-KW"/>
</dbReference>
<dbReference type="PANTHER" id="PTHR10127:SF883">
    <property type="entry name" value="ZINC METALLOPROTEINASE NAS-8"/>
    <property type="match status" value="1"/>
</dbReference>
<evidence type="ECO:0000256" key="6">
    <source>
        <dbReference type="SAM" id="MobiDB-lite"/>
    </source>
</evidence>
<dbReference type="InterPro" id="IPR001506">
    <property type="entry name" value="Peptidase_M12A"/>
</dbReference>
<dbReference type="EC" id="3.4.24.-" evidence="5"/>
<keyword evidence="3 4" id="KW-0378">Hydrolase</keyword>
<feature type="compositionally biased region" description="Low complexity" evidence="6">
    <location>
        <begin position="349"/>
        <end position="370"/>
    </location>
</feature>
<dbReference type="EnsemblMetazoa" id="CLYHEMT015686.1">
    <property type="protein sequence ID" value="CLYHEMP015686.1"/>
    <property type="gene ID" value="CLYHEMG015686"/>
</dbReference>
<dbReference type="Pfam" id="PF01400">
    <property type="entry name" value="Astacin"/>
    <property type="match status" value="1"/>
</dbReference>
<evidence type="ECO:0000259" key="7">
    <source>
        <dbReference type="PROSITE" id="PS51864"/>
    </source>
</evidence>
<evidence type="ECO:0000256" key="5">
    <source>
        <dbReference type="RuleBase" id="RU361183"/>
    </source>
</evidence>
<dbReference type="Proteomes" id="UP000594262">
    <property type="component" value="Unplaced"/>
</dbReference>
<dbReference type="InterPro" id="IPR006026">
    <property type="entry name" value="Peptidase_Metallo"/>
</dbReference>
<dbReference type="CDD" id="cd04280">
    <property type="entry name" value="ZnMc_astacin_like"/>
    <property type="match status" value="1"/>
</dbReference>
<evidence type="ECO:0000256" key="4">
    <source>
        <dbReference type="PROSITE-ProRule" id="PRU01211"/>
    </source>
</evidence>
<name>A0A7M6DM40_9CNID</name>
<feature type="binding site" evidence="4">
    <location>
        <position position="186"/>
    </location>
    <ligand>
        <name>Zn(2+)</name>
        <dbReference type="ChEBI" id="CHEBI:29105"/>
        <note>catalytic</note>
    </ligand>
</feature>
<protein>
    <recommendedName>
        <fullName evidence="5">Metalloendopeptidase</fullName>
        <ecNumber evidence="5">3.4.24.-</ecNumber>
    </recommendedName>
</protein>
<keyword evidence="5" id="KW-0732">Signal</keyword>
<dbReference type="GO" id="GO:0004222">
    <property type="term" value="F:metalloendopeptidase activity"/>
    <property type="evidence" value="ECO:0007669"/>
    <property type="project" value="UniProtKB-UniRule"/>
</dbReference>
<feature type="binding site" evidence="4">
    <location>
        <position position="196"/>
    </location>
    <ligand>
        <name>Zn(2+)</name>
        <dbReference type="ChEBI" id="CHEBI:29105"/>
        <note>catalytic</note>
    </ligand>
</feature>
<dbReference type="AlphaFoldDB" id="A0A7M6DM40"/>
<dbReference type="SMART" id="SM00235">
    <property type="entry name" value="ZnMc"/>
    <property type="match status" value="1"/>
</dbReference>
<keyword evidence="4 5" id="KW-0482">Metalloprotease</keyword>
<dbReference type="PANTHER" id="PTHR10127">
    <property type="entry name" value="DISCOIDIN, CUB, EGF, LAMININ , AND ZINC METALLOPROTEASE DOMAIN CONTAINING"/>
    <property type="match status" value="1"/>
</dbReference>
<proteinExistence type="predicted"/>
<sequence>MYNICCFVPWLALVIQLTMQPIHGIPMGNMKEHVGGGLENVQFYNEMLPDEIKSHLNGDVYEEEKEEDSLNNFNDDTNLDIQHAPLKKLENKRWPNGVVPYVIMSKEYTNEEKRLIRAGLRDIEAVAPCIRFVEYSDGDPNCPNTHVQVFKGLGCWSLIGRTASGKAQKLALDYYCITEDKGVIMHEFLHVLGFYHEQARPDRDEYIRIFWDRLSDGAEPQFRKTERTDDLGVAYDPVSIMHYPNTAYAKEYGTITMEWKANPKQVLGGDKLSSKDILQLNRLYCDGGKVVTTTKKPNPTTITTKKPTTTTIPITTTTTSTTTTTTTTTPTTTTTTTQKPTTTKKPKTTKQSTTTTITTETPTTTKKTTPITTKPTKKVCGDYYGLSCMNARPGRCSQWMKIRCPRSCNVCTGPLSETCMNIRNNWSNKYCQTMADKGRCQSSNYWTRYQMKTQCTKTCCQRNELYTFRGQRG</sequence>
<keyword evidence="4 5" id="KW-0862">Zinc</keyword>
<dbReference type="SUPFAM" id="SSF55486">
    <property type="entry name" value="Metalloproteases ('zincins'), catalytic domain"/>
    <property type="match status" value="1"/>
</dbReference>
<feature type="domain" description="Peptidase M12A" evidence="7">
    <location>
        <begin position="84"/>
        <end position="286"/>
    </location>
</feature>
<evidence type="ECO:0000313" key="9">
    <source>
        <dbReference type="Proteomes" id="UP000594262"/>
    </source>
</evidence>
<dbReference type="GeneID" id="136824339"/>
<dbReference type="PROSITE" id="PS51864">
    <property type="entry name" value="ASTACIN"/>
    <property type="match status" value="1"/>
</dbReference>
<dbReference type="InterPro" id="IPR034035">
    <property type="entry name" value="Astacin-like_dom"/>
</dbReference>
<evidence type="ECO:0000256" key="2">
    <source>
        <dbReference type="ARBA" id="ARBA00022670"/>
    </source>
</evidence>
<dbReference type="OrthoDB" id="291007at2759"/>
<feature type="region of interest" description="Disordered" evidence="6">
    <location>
        <begin position="313"/>
        <end position="370"/>
    </location>
</feature>
<feature type="binding site" evidence="4">
    <location>
        <position position="190"/>
    </location>
    <ligand>
        <name>Zn(2+)</name>
        <dbReference type="ChEBI" id="CHEBI:29105"/>
        <note>catalytic</note>
    </ligand>
</feature>
<dbReference type="InterPro" id="IPR003582">
    <property type="entry name" value="ShKT_dom"/>
</dbReference>
<dbReference type="SMART" id="SM00254">
    <property type="entry name" value="ShKT"/>
    <property type="match status" value="2"/>
</dbReference>
<dbReference type="Gene3D" id="3.40.390.10">
    <property type="entry name" value="Collagenase (Catalytic Domain)"/>
    <property type="match status" value="1"/>
</dbReference>
<accession>A0A7M6DM40</accession>
<feature type="chain" id="PRO_5029933076" description="Metalloendopeptidase" evidence="5">
    <location>
        <begin position="25"/>
        <end position="473"/>
    </location>
</feature>
<dbReference type="RefSeq" id="XP_066936593.1">
    <property type="nucleotide sequence ID" value="XM_067080492.1"/>
</dbReference>
<evidence type="ECO:0000256" key="1">
    <source>
        <dbReference type="ARBA" id="ARBA00002657"/>
    </source>
</evidence>
<feature type="signal peptide" evidence="5">
    <location>
        <begin position="1"/>
        <end position="24"/>
    </location>
</feature>
<evidence type="ECO:0000256" key="3">
    <source>
        <dbReference type="ARBA" id="ARBA00022801"/>
    </source>
</evidence>
<keyword evidence="2 4" id="KW-0645">Protease</keyword>
<feature type="compositionally biased region" description="Low complexity" evidence="6">
    <location>
        <begin position="313"/>
        <end position="341"/>
    </location>
</feature>
<dbReference type="GO" id="GO:0008270">
    <property type="term" value="F:zinc ion binding"/>
    <property type="evidence" value="ECO:0007669"/>
    <property type="project" value="UniProtKB-UniRule"/>
</dbReference>
<keyword evidence="9" id="KW-1185">Reference proteome</keyword>
<dbReference type="PRINTS" id="PR00480">
    <property type="entry name" value="ASTACIN"/>
</dbReference>
<evidence type="ECO:0000313" key="8">
    <source>
        <dbReference type="EnsemblMetazoa" id="CLYHEMP015686.1"/>
    </source>
</evidence>
<dbReference type="InterPro" id="IPR024079">
    <property type="entry name" value="MetalloPept_cat_dom_sf"/>
</dbReference>
<reference evidence="8" key="1">
    <citation type="submission" date="2021-01" db="UniProtKB">
        <authorList>
            <consortium name="EnsemblMetazoa"/>
        </authorList>
    </citation>
    <scope>IDENTIFICATION</scope>
</reference>
<comment type="function">
    <text evidence="1">Metalloprotease.</text>
</comment>
<organism evidence="8 9">
    <name type="scientific">Clytia hemisphaerica</name>
    <dbReference type="NCBI Taxonomy" id="252671"/>
    <lineage>
        <taxon>Eukaryota</taxon>
        <taxon>Metazoa</taxon>
        <taxon>Cnidaria</taxon>
        <taxon>Hydrozoa</taxon>
        <taxon>Hydroidolina</taxon>
        <taxon>Leptothecata</taxon>
        <taxon>Obeliida</taxon>
        <taxon>Clytiidae</taxon>
        <taxon>Clytia</taxon>
    </lineage>
</organism>
<comment type="cofactor">
    <cofactor evidence="4 5">
        <name>Zn(2+)</name>
        <dbReference type="ChEBI" id="CHEBI:29105"/>
    </cofactor>
    <text evidence="4 5">Binds 1 zinc ion per subunit.</text>
</comment>
<comment type="caution">
    <text evidence="4">Lacks conserved residue(s) required for the propagation of feature annotation.</text>
</comment>